<evidence type="ECO:0000256" key="1">
    <source>
        <dbReference type="SAM" id="Phobius"/>
    </source>
</evidence>
<gene>
    <name evidence="2" type="ORF">HMPREF0628_0324</name>
</gene>
<keyword evidence="1" id="KW-0472">Membrane</keyword>
<dbReference type="Proteomes" id="UP000005711">
    <property type="component" value="Unassembled WGS sequence"/>
</dbReference>
<protein>
    <submittedName>
        <fullName evidence="2">Uncharacterized protein</fullName>
    </submittedName>
</protein>
<evidence type="ECO:0000313" key="2">
    <source>
        <dbReference type="EMBL" id="EFA90143.1"/>
    </source>
</evidence>
<name>D1VTP0_9FIRM</name>
<dbReference type="EMBL" id="ADDO01000041">
    <property type="protein sequence ID" value="EFA90143.1"/>
    <property type="molecule type" value="Genomic_DNA"/>
</dbReference>
<feature type="transmembrane region" description="Helical" evidence="1">
    <location>
        <begin position="30"/>
        <end position="47"/>
    </location>
</feature>
<keyword evidence="1" id="KW-0812">Transmembrane</keyword>
<feature type="transmembrane region" description="Helical" evidence="1">
    <location>
        <begin position="7"/>
        <end position="24"/>
    </location>
</feature>
<comment type="caution">
    <text evidence="2">The sequence shown here is derived from an EMBL/GenBank/DDBJ whole genome shotgun (WGS) entry which is preliminary data.</text>
</comment>
<sequence>MSNLSNISFIFLFATGIIITFLSLRKNEDLSLIFIFIVLIIVIFYMLRDIYVKNF</sequence>
<reference evidence="2 3" key="1">
    <citation type="submission" date="2009-12" db="EMBL/GenBank/DDBJ databases">
        <title>Genome Sequence of Peptoniphilus lacrimalis 315-B.</title>
        <authorList>
            <person name="Durkin A.S."/>
            <person name="Madupu R."/>
            <person name="Torralba M."/>
            <person name="Methe B."/>
            <person name="Sutton G."/>
            <person name="Strausberg R.L."/>
            <person name="Nelson K.E."/>
        </authorList>
    </citation>
    <scope>NUCLEOTIDE SEQUENCE [LARGE SCALE GENOMIC DNA]</scope>
    <source>
        <strain evidence="2 3">315-B</strain>
    </source>
</reference>
<keyword evidence="3" id="KW-1185">Reference proteome</keyword>
<keyword evidence="1" id="KW-1133">Transmembrane helix</keyword>
<evidence type="ECO:0000313" key="3">
    <source>
        <dbReference type="Proteomes" id="UP000005711"/>
    </source>
</evidence>
<proteinExistence type="predicted"/>
<accession>D1VTP0</accession>
<dbReference type="AlphaFoldDB" id="D1VTP0"/>
<organism evidence="2 3">
    <name type="scientific">Peptoniphilus lacrimalis 315-B</name>
    <dbReference type="NCBI Taxonomy" id="596330"/>
    <lineage>
        <taxon>Bacteria</taxon>
        <taxon>Bacillati</taxon>
        <taxon>Bacillota</taxon>
        <taxon>Tissierellia</taxon>
        <taxon>Tissierellales</taxon>
        <taxon>Peptoniphilaceae</taxon>
        <taxon>Peptoniphilus</taxon>
    </lineage>
</organism>